<proteinExistence type="predicted"/>
<protein>
    <submittedName>
        <fullName evidence="2">Uncharacterized protein</fullName>
    </submittedName>
</protein>
<evidence type="ECO:0000313" key="2">
    <source>
        <dbReference type="EMBL" id="GFD39690.1"/>
    </source>
</evidence>
<accession>A0A699VZ84</accession>
<name>A0A699VZ84_TANCI</name>
<feature type="region of interest" description="Disordered" evidence="1">
    <location>
        <begin position="19"/>
        <end position="38"/>
    </location>
</feature>
<dbReference type="EMBL" id="BKCJ011520453">
    <property type="protein sequence ID" value="GFD39690.1"/>
    <property type="molecule type" value="Genomic_DNA"/>
</dbReference>
<gene>
    <name evidence="2" type="ORF">Tci_911659</name>
</gene>
<feature type="non-terminal residue" evidence="2">
    <location>
        <position position="1"/>
    </location>
</feature>
<comment type="caution">
    <text evidence="2">The sequence shown here is derived from an EMBL/GenBank/DDBJ whole genome shotgun (WGS) entry which is preliminary data.</text>
</comment>
<dbReference type="AlphaFoldDB" id="A0A699VZ84"/>
<feature type="compositionally biased region" description="Basic and acidic residues" evidence="1">
    <location>
        <begin position="19"/>
        <end position="32"/>
    </location>
</feature>
<organism evidence="2">
    <name type="scientific">Tanacetum cinerariifolium</name>
    <name type="common">Dalmatian daisy</name>
    <name type="synonym">Chrysanthemum cinerariifolium</name>
    <dbReference type="NCBI Taxonomy" id="118510"/>
    <lineage>
        <taxon>Eukaryota</taxon>
        <taxon>Viridiplantae</taxon>
        <taxon>Streptophyta</taxon>
        <taxon>Embryophyta</taxon>
        <taxon>Tracheophyta</taxon>
        <taxon>Spermatophyta</taxon>
        <taxon>Magnoliopsida</taxon>
        <taxon>eudicotyledons</taxon>
        <taxon>Gunneridae</taxon>
        <taxon>Pentapetalae</taxon>
        <taxon>asterids</taxon>
        <taxon>campanulids</taxon>
        <taxon>Asterales</taxon>
        <taxon>Asteraceae</taxon>
        <taxon>Asteroideae</taxon>
        <taxon>Anthemideae</taxon>
        <taxon>Anthemidinae</taxon>
        <taxon>Tanacetum</taxon>
    </lineage>
</organism>
<reference evidence="2" key="1">
    <citation type="journal article" date="2019" name="Sci. Rep.">
        <title>Draft genome of Tanacetum cinerariifolium, the natural source of mosquito coil.</title>
        <authorList>
            <person name="Yamashiro T."/>
            <person name="Shiraishi A."/>
            <person name="Satake H."/>
            <person name="Nakayama K."/>
        </authorList>
    </citation>
    <scope>NUCLEOTIDE SEQUENCE</scope>
</reference>
<evidence type="ECO:0000256" key="1">
    <source>
        <dbReference type="SAM" id="MobiDB-lite"/>
    </source>
</evidence>
<sequence>QCGVLQLPQERTFFKECKAPRNQDNKHKESSRRGVPVETSTSIALVSCDGLGGYDWSD</sequence>